<dbReference type="AlphaFoldDB" id="A0A6J7E9D9"/>
<organism evidence="2">
    <name type="scientific">freshwater metagenome</name>
    <dbReference type="NCBI Taxonomy" id="449393"/>
    <lineage>
        <taxon>unclassified sequences</taxon>
        <taxon>metagenomes</taxon>
        <taxon>ecological metagenomes</taxon>
    </lineage>
</organism>
<accession>A0A6J7E9D9</accession>
<reference evidence="2" key="1">
    <citation type="submission" date="2020-05" db="EMBL/GenBank/DDBJ databases">
        <authorList>
            <person name="Chiriac C."/>
            <person name="Salcher M."/>
            <person name="Ghai R."/>
            <person name="Kavagutti S V."/>
        </authorList>
    </citation>
    <scope>NUCLEOTIDE SEQUENCE</scope>
</reference>
<sequence length="176" mass="18947">MVMAALTGQRDGPRGIGVEPGAEGDQLPERDGALSDQNAHGLVVAEPNPGHERVGQVLLGRVVLGKGRSDAPLGPASRPLVHLRLRDEQDRLSRGSRVQRCRQARHSRADDDDIRARRPARLIGQEPRREGRRRGHAAPTMQAMLSMSLVAPTRTAIKARASPASTGPSPVPVIVR</sequence>
<dbReference type="AntiFam" id="ANF00152">
    <property type="entry name" value="Shadow ORF (opposite nadB1)"/>
</dbReference>
<name>A0A6J7E9D9_9ZZZZ</name>
<feature type="region of interest" description="Disordered" evidence="1">
    <location>
        <begin position="117"/>
        <end position="137"/>
    </location>
</feature>
<dbReference type="EMBL" id="CAFBLS010000108">
    <property type="protein sequence ID" value="CAB4876373.1"/>
    <property type="molecule type" value="Genomic_DNA"/>
</dbReference>
<feature type="region of interest" description="Disordered" evidence="1">
    <location>
        <begin position="1"/>
        <end position="49"/>
    </location>
</feature>
<gene>
    <name evidence="2" type="ORF">UFOPK3402_00980</name>
</gene>
<evidence type="ECO:0000256" key="1">
    <source>
        <dbReference type="SAM" id="MobiDB-lite"/>
    </source>
</evidence>
<proteinExistence type="predicted"/>
<evidence type="ECO:0000313" key="2">
    <source>
        <dbReference type="EMBL" id="CAB4876373.1"/>
    </source>
</evidence>
<protein>
    <submittedName>
        <fullName evidence="2">Unannotated protein</fullName>
    </submittedName>
</protein>